<proteinExistence type="predicted"/>
<dbReference type="GO" id="GO:0003677">
    <property type="term" value="F:DNA binding"/>
    <property type="evidence" value="ECO:0007669"/>
    <property type="project" value="InterPro"/>
</dbReference>
<reference evidence="2 3" key="1">
    <citation type="submission" date="2018-03" db="EMBL/GenBank/DDBJ databases">
        <title>Genome sequence of Clostridium liquoris DSM 100320.</title>
        <authorList>
            <person name="Poehlein A."/>
            <person name="Daniel R."/>
        </authorList>
    </citation>
    <scope>NUCLEOTIDE SEQUENCE [LARGE SCALE GENOMIC DNA]</scope>
    <source>
        <strain evidence="2 3">DSM 100320</strain>
    </source>
</reference>
<dbReference type="InterPro" id="IPR036388">
    <property type="entry name" value="WH-like_DNA-bd_sf"/>
</dbReference>
<dbReference type="InterPro" id="IPR010093">
    <property type="entry name" value="SinI_DNA-bd"/>
</dbReference>
<dbReference type="InterPro" id="IPR009061">
    <property type="entry name" value="DNA-bd_dom_put_sf"/>
</dbReference>
<dbReference type="InterPro" id="IPR041657">
    <property type="entry name" value="HTH_17"/>
</dbReference>
<evidence type="ECO:0000259" key="1">
    <source>
        <dbReference type="Pfam" id="PF12728"/>
    </source>
</evidence>
<dbReference type="EMBL" id="PVXO01000052">
    <property type="protein sequence ID" value="PRR78052.1"/>
    <property type="molecule type" value="Genomic_DNA"/>
</dbReference>
<sequence>MSFIYLLNSLLLKINHIMDDILNLQQACSFLGVSERTIIKLLKEEHIPARKIGREWRFSKNALIEWISSGDSYTYNNREDPYAIYEDSTGNLKELMNTISTKLAKLNETNDIRTIVDGINDSITIPDNLRLSVSYKQKGDLERLSFKLCWPLRDDFKINP</sequence>
<evidence type="ECO:0000313" key="2">
    <source>
        <dbReference type="EMBL" id="PRR78052.1"/>
    </source>
</evidence>
<dbReference type="SUPFAM" id="SSF46955">
    <property type="entry name" value="Putative DNA-binding domain"/>
    <property type="match status" value="1"/>
</dbReference>
<evidence type="ECO:0000313" key="3">
    <source>
        <dbReference type="Proteomes" id="UP000239706"/>
    </source>
</evidence>
<feature type="domain" description="Helix-turn-helix" evidence="1">
    <location>
        <begin position="22"/>
        <end position="69"/>
    </location>
</feature>
<gene>
    <name evidence="2" type="ORF">CLLI_19720</name>
</gene>
<name>A0A2T0B2E1_9CLOT</name>
<accession>A0A2T0B2E1</accession>
<dbReference type="AlphaFoldDB" id="A0A2T0B2E1"/>
<keyword evidence="3" id="KW-1185">Reference proteome</keyword>
<dbReference type="Pfam" id="PF12728">
    <property type="entry name" value="HTH_17"/>
    <property type="match status" value="1"/>
</dbReference>
<protein>
    <submittedName>
        <fullName evidence="2">Helix-turn-helix domain protein</fullName>
    </submittedName>
</protein>
<dbReference type="Gene3D" id="1.10.10.10">
    <property type="entry name" value="Winged helix-like DNA-binding domain superfamily/Winged helix DNA-binding domain"/>
    <property type="match status" value="1"/>
</dbReference>
<organism evidence="2 3">
    <name type="scientific">Clostridium liquoris</name>
    <dbReference type="NCBI Taxonomy" id="1289519"/>
    <lineage>
        <taxon>Bacteria</taxon>
        <taxon>Bacillati</taxon>
        <taxon>Bacillota</taxon>
        <taxon>Clostridia</taxon>
        <taxon>Eubacteriales</taxon>
        <taxon>Clostridiaceae</taxon>
        <taxon>Clostridium</taxon>
    </lineage>
</organism>
<dbReference type="Proteomes" id="UP000239706">
    <property type="component" value="Unassembled WGS sequence"/>
</dbReference>
<dbReference type="NCBIfam" id="TIGR01764">
    <property type="entry name" value="excise"/>
    <property type="match status" value="1"/>
</dbReference>
<comment type="caution">
    <text evidence="2">The sequence shown here is derived from an EMBL/GenBank/DDBJ whole genome shotgun (WGS) entry which is preliminary data.</text>
</comment>